<keyword evidence="2" id="KW-1185">Reference proteome</keyword>
<proteinExistence type="predicted"/>
<organism evidence="1 2">
    <name type="scientific">Mya arenaria</name>
    <name type="common">Soft-shell clam</name>
    <dbReference type="NCBI Taxonomy" id="6604"/>
    <lineage>
        <taxon>Eukaryota</taxon>
        <taxon>Metazoa</taxon>
        <taxon>Spiralia</taxon>
        <taxon>Lophotrochozoa</taxon>
        <taxon>Mollusca</taxon>
        <taxon>Bivalvia</taxon>
        <taxon>Autobranchia</taxon>
        <taxon>Heteroconchia</taxon>
        <taxon>Euheterodonta</taxon>
        <taxon>Imparidentia</taxon>
        <taxon>Neoheterodontei</taxon>
        <taxon>Myida</taxon>
        <taxon>Myoidea</taxon>
        <taxon>Myidae</taxon>
        <taxon>Mya</taxon>
    </lineage>
</organism>
<name>A0ABY7G9W9_MYAAR</name>
<sequence>SALLSLDQKLCVYEDLFIRLNVSPLSVATNQSSGEKRQERKKSLSYHHFLIKGIHHTYFGFSWQFNGKLIHYVFSRPLIKHWRSNCLRIVLFLDDDWCINAYFKLTCIDSKFVFSTLEKAGLLVDTEKSNFKPVQSLERLRFVWDLKKGRRLIPERPI</sequence>
<gene>
    <name evidence="1" type="ORF">MAR_003374</name>
</gene>
<accession>A0ABY7G9W9</accession>
<evidence type="ECO:0000313" key="1">
    <source>
        <dbReference type="EMBL" id="WAR29806.1"/>
    </source>
</evidence>
<reference evidence="1" key="1">
    <citation type="submission" date="2022-11" db="EMBL/GenBank/DDBJ databases">
        <title>Centuries of genome instability and evolution in soft-shell clam transmissible cancer (bioRxiv).</title>
        <authorList>
            <person name="Hart S.F.M."/>
            <person name="Yonemitsu M.A."/>
            <person name="Giersch R.M."/>
            <person name="Beal B.F."/>
            <person name="Arriagada G."/>
            <person name="Davis B.W."/>
            <person name="Ostrander E.A."/>
            <person name="Goff S.P."/>
            <person name="Metzger M.J."/>
        </authorList>
    </citation>
    <scope>NUCLEOTIDE SEQUENCE</scope>
    <source>
        <strain evidence="1">MELC-2E11</strain>
        <tissue evidence="1">Siphon/mantle</tissue>
    </source>
</reference>
<dbReference type="EMBL" id="CP111027">
    <property type="protein sequence ID" value="WAR29806.1"/>
    <property type="molecule type" value="Genomic_DNA"/>
</dbReference>
<dbReference type="Proteomes" id="UP001164746">
    <property type="component" value="Chromosome 16"/>
</dbReference>
<feature type="non-terminal residue" evidence="1">
    <location>
        <position position="158"/>
    </location>
</feature>
<evidence type="ECO:0008006" key="3">
    <source>
        <dbReference type="Google" id="ProtNLM"/>
    </source>
</evidence>
<protein>
    <recommendedName>
        <fullName evidence="3">Maturase K</fullName>
    </recommendedName>
</protein>
<evidence type="ECO:0000313" key="2">
    <source>
        <dbReference type="Proteomes" id="UP001164746"/>
    </source>
</evidence>